<evidence type="ECO:0000313" key="4">
    <source>
        <dbReference type="Proteomes" id="UP001519349"/>
    </source>
</evidence>
<feature type="domain" description="LXG" evidence="2">
    <location>
        <begin position="1"/>
        <end position="230"/>
    </location>
</feature>
<name>A0ABS5B1J5_9STRE</name>
<organism evidence="3 4">
    <name type="scientific">Streptococcus panodentis</name>
    <dbReference type="NCBI Taxonomy" id="1581472"/>
    <lineage>
        <taxon>Bacteria</taxon>
        <taxon>Bacillati</taxon>
        <taxon>Bacillota</taxon>
        <taxon>Bacilli</taxon>
        <taxon>Lactobacillales</taxon>
        <taxon>Streptococcaceae</taxon>
        <taxon>Streptococcus</taxon>
    </lineage>
</organism>
<dbReference type="Proteomes" id="UP001519349">
    <property type="component" value="Unassembled WGS sequence"/>
</dbReference>
<gene>
    <name evidence="3" type="ORF">DHL47_11060</name>
</gene>
<keyword evidence="4" id="KW-1185">Reference proteome</keyword>
<dbReference type="PROSITE" id="PS51756">
    <property type="entry name" value="LXG"/>
    <property type="match status" value="1"/>
</dbReference>
<sequence>MKIDMTEVHGQKTALSQSITNLNSQIDTAKTSFTGLTGSDSLSGDVKTAIDAKITNYQLPLLTNFSSALATLSAQYDKTVEQFQSTVSENAADAIIDTDYLQGLLEQFSGIENSISTIHTETASIYSSIADIIALTNPDSSTISTPLSEGKTVLTDTKTNMESFNGWGRGNELADLLLSQTKTLESLSGLTGSGYASADAKKFYENSEFLQGVSKIAEAVSNSTPVELLKNVSTTLNSFVDIGISWWEKFIMDNIGKRAVASGKIWVDDQGQLHADGSAEAKAYLLDVSKKGETEIAGVKFNGEGKAFVGARAAADMKANVTKDGIDISANANALLGVSASASGGFKVGSGGLLTAQGSGSVEGKAGVWADANGKAKLDYTGLDASGSVSAKAGAEGKAKADLTLGDTSHGISQVNVGASGEAFAGARANADAKLKATTTGGIDANASAGAFAGAEAKGEVHGKAAYTTVSLEGSVKKGAGAEANGGVKIGDGHVNLDLGLGGAWGGGAGGRVKVDFDYASAAKDVANFAKNGIQFKW</sequence>
<evidence type="ECO:0000313" key="3">
    <source>
        <dbReference type="EMBL" id="MBP2621844.1"/>
    </source>
</evidence>
<dbReference type="Pfam" id="PF04740">
    <property type="entry name" value="LXG"/>
    <property type="match status" value="1"/>
</dbReference>
<dbReference type="EMBL" id="QFAY01000025">
    <property type="protein sequence ID" value="MBP2621844.1"/>
    <property type="molecule type" value="Genomic_DNA"/>
</dbReference>
<reference evidence="3 4" key="1">
    <citation type="submission" date="2018-05" db="EMBL/GenBank/DDBJ databases">
        <title>Draft genome sequence of Streptococcus panodentis CCUG 70867T.</title>
        <authorList>
            <person name="Salva-Serra F."/>
            <person name="Mendez V."/>
            <person name="Jaen-Luchoro D."/>
            <person name="Gonzales-Siles L."/>
            <person name="Karlsson R."/>
            <person name="Engstrom-Jakobsson H."/>
            <person name="Busquets A."/>
            <person name="Gomila M."/>
            <person name="Pineiro-Iglesias B."/>
            <person name="Bennasar-Figueras A."/>
            <person name="Seeger M."/>
            <person name="Moore E."/>
        </authorList>
    </citation>
    <scope>NUCLEOTIDE SEQUENCE [LARGE SCALE GENOMIC DNA]</scope>
    <source>
        <strain evidence="3 4">CCUG 70867</strain>
    </source>
</reference>
<proteinExistence type="inferred from homology"/>
<accession>A0ABS5B1J5</accession>
<evidence type="ECO:0000256" key="1">
    <source>
        <dbReference type="ARBA" id="ARBA00034117"/>
    </source>
</evidence>
<evidence type="ECO:0000259" key="2">
    <source>
        <dbReference type="PROSITE" id="PS51756"/>
    </source>
</evidence>
<comment type="similarity">
    <text evidence="1">In the N-terminal section; belongs to the LXG family.</text>
</comment>
<protein>
    <recommendedName>
        <fullName evidence="2">LXG domain-containing protein</fullName>
    </recommendedName>
</protein>
<dbReference type="RefSeq" id="WP_209551880.1">
    <property type="nucleotide sequence ID" value="NZ_QFAY01000025.1"/>
</dbReference>
<dbReference type="InterPro" id="IPR006829">
    <property type="entry name" value="LXG_dom"/>
</dbReference>
<comment type="caution">
    <text evidence="3">The sequence shown here is derived from an EMBL/GenBank/DDBJ whole genome shotgun (WGS) entry which is preliminary data.</text>
</comment>